<evidence type="ECO:0000259" key="1">
    <source>
        <dbReference type="PROSITE" id="PS51208"/>
    </source>
</evidence>
<keyword evidence="3" id="KW-1185">Reference proteome</keyword>
<dbReference type="EMBL" id="JAAMRR010000887">
    <property type="protein sequence ID" value="NGX96929.1"/>
    <property type="molecule type" value="Genomic_DNA"/>
</dbReference>
<organism evidence="2 3">
    <name type="scientific">Candidatus Afipia apatlaquensis</name>
    <dbReference type="NCBI Taxonomy" id="2712852"/>
    <lineage>
        <taxon>Bacteria</taxon>
        <taxon>Pseudomonadati</taxon>
        <taxon>Pseudomonadota</taxon>
        <taxon>Alphaproteobacteria</taxon>
        <taxon>Hyphomicrobiales</taxon>
        <taxon>Nitrobacteraceae</taxon>
        <taxon>Afipia</taxon>
    </lineage>
</organism>
<evidence type="ECO:0000313" key="3">
    <source>
        <dbReference type="Proteomes" id="UP000480266"/>
    </source>
</evidence>
<dbReference type="AlphaFoldDB" id="A0A7C9VIP3"/>
<dbReference type="InterPro" id="IPR030895">
    <property type="entry name" value="T5SS_PEPC_rpt"/>
</dbReference>
<dbReference type="InterPro" id="IPR036709">
    <property type="entry name" value="Autotransporte_beta_dom_sf"/>
</dbReference>
<name>A0A7C9VIP3_9BRAD</name>
<comment type="caution">
    <text evidence="2">The sequence shown here is derived from an EMBL/GenBank/DDBJ whole genome shotgun (WGS) entry which is preliminary data.</text>
</comment>
<dbReference type="GO" id="GO:0019867">
    <property type="term" value="C:outer membrane"/>
    <property type="evidence" value="ECO:0007669"/>
    <property type="project" value="InterPro"/>
</dbReference>
<proteinExistence type="predicted"/>
<accession>A0A7C9VIP3</accession>
<evidence type="ECO:0000313" key="2">
    <source>
        <dbReference type="EMBL" id="NGX96929.1"/>
    </source>
</evidence>
<dbReference type="SMART" id="SM00869">
    <property type="entry name" value="Autotransporter"/>
    <property type="match status" value="1"/>
</dbReference>
<dbReference type="InterPro" id="IPR005546">
    <property type="entry name" value="Autotransporte_beta"/>
</dbReference>
<sequence>MFKRIADDGHHTMLSRRRHMLRGSTALCAFIVALSFAGDAEAQSWLGGDGNWNEAAKWNPAGAPSAASSVFIGVTGDLGTITINTPDAAARGFTLGGGSELQVNGAGVLNTFAGISTIGGGGLGDGSMLIDGTGARWNATNGVRVGNGAAGTLTVSTGGALNMTGGLLSVGLNASGNGTLNINGGSIANGEALRLGFNGATGTLSITNGGTLVTSSSTVTSNTIGDGSGASPATGIMTISGAGSSWTIGQGALVLGSGADSLGRLTITDGGKLSYQNANGAVIVGYLGGTGEVLVSGANSLFESLDGLTIGNEAGSIGTFVVANGGSLTTGAHSLGVGWNGGTGTLVVDAGSVTAQNGLLIGAGSAVGLSAGSNGTVYVANGSTVTAAGIVVADSGAAGALNISSGSTVTATTMATVIGNGAGSDGTVTVDGSGSELNTLRIVVGNDTGVGKLIAANGAAVTAINDVIVGNSGATGTLDLLSGSTLTGTNLILGANSADASGTLNVSGGAQVNLTGSMNLGWNGATGTATVTGPGTRLTADGAIVIGHDLDGSAPSATGTLTVADGAIVKASAINVGWMNGTGILNIGDGAAAGIIDPATVYIAMSGASSTINFNHNEANYVFGTAINDVAGQTPASGSVNFIGTGTTTLTAVSNYTSATNVNAGKLVIASGASIADSILTTVNSGGTLSGAGGVGNVNVASGGTIAQSAGNTLTVKDITFAAGSTYQVGVTPNGQTGSIAANSATLNGGTVQVLAGSGNYAPGTSFTILSATAGVTGQFADAVNTNFAFLSAGLDYVDPNNVNLAITRNSTSFASVAQTQNQRATATGVGGLPAGNTVYDAVVQQDIGGARTAFDALSGEAHASAQGALINTSLIVGDTINNRLASGFGGDPLPGAPTTRAIGYAADAFASLNYADTNRTLAAKSPWMARKAPVVAPPPSVIYSLWAEGLGSWLNRSSDGNAASMRSSTAGIISGLDVTFWDTYRFGIAGGYTQSDISVGARASSLDADSYHISVYGGARQGRLGLQGGLIYSWNEIASNRTVMFPGFMDTVRSDYNAGTTHLFGETNYQFLVNGTALQTFAGFNYINHQTDSFVERGGAAALAVTGNDHDVVFTTLGLRSSAVLAQSGAFTLVGRGTLGWRHAFGDTDPVISAAFAGGAPFSVTGTPIATDAAYGEAGLDLNFSPAATLGVAWSGQFGNNISENRLKGQFVYRW</sequence>
<dbReference type="SUPFAM" id="SSF103515">
    <property type="entry name" value="Autotransporter"/>
    <property type="match status" value="1"/>
</dbReference>
<protein>
    <submittedName>
        <fullName evidence="2">Autotransporter domain-containing protein</fullName>
    </submittedName>
</protein>
<dbReference type="NCBIfam" id="TIGR04393">
    <property type="entry name" value="rpt_T5SS_PEPC"/>
    <property type="match status" value="4"/>
</dbReference>
<dbReference type="NCBIfam" id="TIGR01414">
    <property type="entry name" value="autotrans_barl"/>
    <property type="match status" value="1"/>
</dbReference>
<dbReference type="InterPro" id="IPR006315">
    <property type="entry name" value="OM_autotransptr_brl_dom"/>
</dbReference>
<gene>
    <name evidence="2" type="ORF">G4V63_17450</name>
</gene>
<dbReference type="Proteomes" id="UP000480266">
    <property type="component" value="Unassembled WGS sequence"/>
</dbReference>
<dbReference type="Gene3D" id="2.40.128.130">
    <property type="entry name" value="Autotransporter beta-domain"/>
    <property type="match status" value="1"/>
</dbReference>
<dbReference type="PROSITE" id="PS51208">
    <property type="entry name" value="AUTOTRANSPORTER"/>
    <property type="match status" value="1"/>
</dbReference>
<reference evidence="2" key="1">
    <citation type="submission" date="2020-02" db="EMBL/GenBank/DDBJ databases">
        <title>Draft genome sequence of Candidatus Afipia apatlaquensis IBT-C3, a potential strain for decolorization of textile dyes.</title>
        <authorList>
            <person name="Sanchez-Reyes A."/>
            <person name="Breton-Deval L."/>
            <person name="Mangelson H."/>
            <person name="Sanchez-Flores A."/>
        </authorList>
    </citation>
    <scope>NUCLEOTIDE SEQUENCE [LARGE SCALE GENOMIC DNA]</scope>
    <source>
        <strain evidence="2">IBT-C3</strain>
    </source>
</reference>
<feature type="domain" description="Autotransporter" evidence="1">
    <location>
        <begin position="939"/>
        <end position="1216"/>
    </location>
</feature>
<dbReference type="Pfam" id="PF03797">
    <property type="entry name" value="Autotransporter"/>
    <property type="match status" value="1"/>
</dbReference>